<sequence>MINKIFTIPLMNRSIQEEFIYLGPNRRNKSRLGSTPYANKRKRKSPNIDKSRDKKRLSIS</sequence>
<evidence type="ECO:0000256" key="1">
    <source>
        <dbReference type="SAM" id="MobiDB-lite"/>
    </source>
</evidence>
<name>A0A8S5TLA5_9CAUD</name>
<feature type="region of interest" description="Disordered" evidence="1">
    <location>
        <begin position="25"/>
        <end position="60"/>
    </location>
</feature>
<evidence type="ECO:0000313" key="2">
    <source>
        <dbReference type="EMBL" id="DAF63783.1"/>
    </source>
</evidence>
<proteinExistence type="predicted"/>
<protein>
    <submittedName>
        <fullName evidence="2">Uncharacterized protein</fullName>
    </submittedName>
</protein>
<dbReference type="EMBL" id="BK032843">
    <property type="protein sequence ID" value="DAF63783.1"/>
    <property type="molecule type" value="Genomic_DNA"/>
</dbReference>
<accession>A0A8S5TLA5</accession>
<organism evidence="2">
    <name type="scientific">Podoviridae sp. ctz6O13</name>
    <dbReference type="NCBI Taxonomy" id="2827757"/>
    <lineage>
        <taxon>Viruses</taxon>
        <taxon>Duplodnaviria</taxon>
        <taxon>Heunggongvirae</taxon>
        <taxon>Uroviricota</taxon>
        <taxon>Caudoviricetes</taxon>
    </lineage>
</organism>
<reference evidence="2" key="1">
    <citation type="journal article" date="2021" name="Proc. Natl. Acad. Sci. U.S.A.">
        <title>A Catalog of Tens of Thousands of Viruses from Human Metagenomes Reveals Hidden Associations with Chronic Diseases.</title>
        <authorList>
            <person name="Tisza M.J."/>
            <person name="Buck C.B."/>
        </authorList>
    </citation>
    <scope>NUCLEOTIDE SEQUENCE</scope>
    <source>
        <strain evidence="2">Ctz6O13</strain>
    </source>
</reference>